<dbReference type="PANTHER" id="PTHR12948">
    <property type="entry name" value="NEDD8 ULTIMATE BUSTER-1 BS4 PROTEIN"/>
    <property type="match status" value="1"/>
</dbReference>
<dbReference type="Pfam" id="PF18037">
    <property type="entry name" value="Ubiquitin_5"/>
    <property type="match status" value="1"/>
</dbReference>
<dbReference type="SUPFAM" id="SSF54236">
    <property type="entry name" value="Ubiquitin-like"/>
    <property type="match status" value="1"/>
</dbReference>
<protein>
    <recommendedName>
        <fullName evidence="1">UBA domain-containing protein</fullName>
    </recommendedName>
</protein>
<reference evidence="2" key="1">
    <citation type="submission" date="2020-05" db="UniProtKB">
        <authorList>
            <consortium name="EnsemblMetazoa"/>
        </authorList>
    </citation>
    <scope>IDENTIFICATION</scope>
    <source>
        <strain evidence="2">TTRI</strain>
    </source>
</reference>
<dbReference type="EnsemblMetazoa" id="GAUT043844-RA">
    <property type="protein sequence ID" value="GAUT043844-PA"/>
    <property type="gene ID" value="GAUT043844"/>
</dbReference>
<proteinExistence type="predicted"/>
<dbReference type="InterPro" id="IPR009060">
    <property type="entry name" value="UBA-like_sf"/>
</dbReference>
<evidence type="ECO:0000313" key="2">
    <source>
        <dbReference type="EnsemblMetazoa" id="GAUT043844-PA"/>
    </source>
</evidence>
<dbReference type="PROSITE" id="PS50030">
    <property type="entry name" value="UBA"/>
    <property type="match status" value="3"/>
</dbReference>
<dbReference type="PANTHER" id="PTHR12948:SF3">
    <property type="entry name" value="NEDD8 ULTIMATE BUSTER 1"/>
    <property type="match status" value="1"/>
</dbReference>
<evidence type="ECO:0000313" key="3">
    <source>
        <dbReference type="Proteomes" id="UP000078200"/>
    </source>
</evidence>
<sequence length="638" mass="72693">MSKIDDITMQVRARLHELCIKLWLPPYYEAAIGPDGIEIENLADEFSGILGIPKSDCTLALIELQESAIRKSKAREEFATTGVATFNVRRVNNRRGTESIVEVKCPLTSLGGVLQKNIAEILDIDEPDRIKCISAGKILDPCQSLTDQGIKNNQQLMLIISEAGKKEEMQEFVMHARIQKIKQDIEIIVDSNSHLFEIEDEDGNDVLLPPAENRAILIALGICEKARVAIKRERYDEALILLLEADEKFITCNSKFLENVDNYALLNLDIVWCYLCLQNVTQLPDAQRRLEICEQNFRRTYGENLQRLVYFKGETSCEKALIMRLHLLQGVVLFHQNKRSEAYEKFLIAENELHALKVNENSMKALVEMGYEPYEARLGLRACDGDIEQAITYIHARNQKLNKTRSCSLKKRRLNQDLSLGDQNKNWVNPSSVCILIEMGYPSKLVVQALLDSKNDLNRALDLLQNYTDELRRKLSSDYTVDARLMQQLLQLGFKESHVRMALQMSLNNLENAIDILIKYHTDCEDLNSFVKRMTAIANEENIPSTSNGLTSLAGKVAKKATKEIESLNAFMRFTEGLIDNELDYLVLPLDQEEQILEQYKHLSMHSCYFAVIAVVSCSYEQEEKGQKGLLLDFSEKV</sequence>
<dbReference type="CDD" id="cd17062">
    <property type="entry name" value="Ubl_NUB1"/>
    <property type="match status" value="1"/>
</dbReference>
<dbReference type="Pfam" id="PF00627">
    <property type="entry name" value="UBA"/>
    <property type="match status" value="2"/>
</dbReference>
<dbReference type="Gene3D" id="3.10.20.90">
    <property type="entry name" value="Phosphatidylinositol 3-kinase Catalytic Subunit, Chain A, domain 1"/>
    <property type="match status" value="1"/>
</dbReference>
<feature type="domain" description="UBA" evidence="1">
    <location>
        <begin position="357"/>
        <end position="397"/>
    </location>
</feature>
<dbReference type="InterPro" id="IPR039749">
    <property type="entry name" value="NUB1"/>
</dbReference>
<keyword evidence="3" id="KW-1185">Reference proteome</keyword>
<name>A0A1A9VPZ5_GLOAU</name>
<dbReference type="SUPFAM" id="SSF46934">
    <property type="entry name" value="UBA-like"/>
    <property type="match status" value="3"/>
</dbReference>
<dbReference type="CDD" id="cd14291">
    <property type="entry name" value="UBA1_NUB1_like"/>
    <property type="match status" value="1"/>
</dbReference>
<organism evidence="2 3">
    <name type="scientific">Glossina austeni</name>
    <name type="common">Savannah tsetse fly</name>
    <dbReference type="NCBI Taxonomy" id="7395"/>
    <lineage>
        <taxon>Eukaryota</taxon>
        <taxon>Metazoa</taxon>
        <taxon>Ecdysozoa</taxon>
        <taxon>Arthropoda</taxon>
        <taxon>Hexapoda</taxon>
        <taxon>Insecta</taxon>
        <taxon>Pterygota</taxon>
        <taxon>Neoptera</taxon>
        <taxon>Endopterygota</taxon>
        <taxon>Diptera</taxon>
        <taxon>Brachycera</taxon>
        <taxon>Muscomorpha</taxon>
        <taxon>Hippoboscoidea</taxon>
        <taxon>Glossinidae</taxon>
        <taxon>Glossina</taxon>
    </lineage>
</organism>
<dbReference type="Gene3D" id="1.10.8.10">
    <property type="entry name" value="DNA helicase RuvA subunit, C-terminal domain"/>
    <property type="match status" value="3"/>
</dbReference>
<dbReference type="VEuPathDB" id="VectorBase:GAUT043844"/>
<dbReference type="GO" id="GO:2000058">
    <property type="term" value="P:regulation of ubiquitin-dependent protein catabolic process"/>
    <property type="evidence" value="ECO:0007669"/>
    <property type="project" value="TreeGrafter"/>
</dbReference>
<dbReference type="STRING" id="7395.A0A1A9VPZ5"/>
<dbReference type="SMART" id="SM00165">
    <property type="entry name" value="UBA"/>
    <property type="match status" value="3"/>
</dbReference>
<dbReference type="Proteomes" id="UP000078200">
    <property type="component" value="Unassembled WGS sequence"/>
</dbReference>
<dbReference type="InterPro" id="IPR041207">
    <property type="entry name" value="NUB1_ubiquitin-like_dom"/>
</dbReference>
<evidence type="ECO:0000259" key="1">
    <source>
        <dbReference type="PROSITE" id="PS50030"/>
    </source>
</evidence>
<dbReference type="AlphaFoldDB" id="A0A1A9VPZ5"/>
<dbReference type="InterPro" id="IPR029071">
    <property type="entry name" value="Ubiquitin-like_domsf"/>
</dbReference>
<feature type="domain" description="UBA" evidence="1">
    <location>
        <begin position="422"/>
        <end position="467"/>
    </location>
</feature>
<accession>A0A1A9VPZ5</accession>
<feature type="domain" description="UBA" evidence="1">
    <location>
        <begin position="480"/>
        <end position="520"/>
    </location>
</feature>
<dbReference type="InterPro" id="IPR015940">
    <property type="entry name" value="UBA"/>
</dbReference>